<evidence type="ECO:0000313" key="8">
    <source>
        <dbReference type="EMBL" id="KXB73353.1"/>
    </source>
</evidence>
<keyword evidence="2" id="KW-0812">Transmembrane</keyword>
<evidence type="ECO:0000256" key="1">
    <source>
        <dbReference type="ARBA" id="ARBA00004370"/>
    </source>
</evidence>
<evidence type="ECO:0000256" key="3">
    <source>
        <dbReference type="ARBA" id="ARBA00022729"/>
    </source>
</evidence>
<dbReference type="Proteomes" id="UP000070224">
    <property type="component" value="Unassembled WGS sequence"/>
</dbReference>
<protein>
    <submittedName>
        <fullName evidence="8">Outer membrane protein, OMP85 family</fullName>
    </submittedName>
</protein>
<keyword evidence="3 6" id="KW-0732">Signal</keyword>
<evidence type="ECO:0000256" key="5">
    <source>
        <dbReference type="ARBA" id="ARBA00023237"/>
    </source>
</evidence>
<comment type="caution">
    <text evidence="8">The sequence shown here is derived from an EMBL/GenBank/DDBJ whole genome shotgun (WGS) entry which is preliminary data.</text>
</comment>
<dbReference type="AlphaFoldDB" id="A0A134B082"/>
<dbReference type="InterPro" id="IPR039910">
    <property type="entry name" value="D15-like"/>
</dbReference>
<dbReference type="PATRIC" id="fig|322095.3.peg.2065"/>
<dbReference type="RefSeq" id="WP_231724957.1">
    <property type="nucleotide sequence ID" value="NZ_KQ960466.1"/>
</dbReference>
<dbReference type="STRING" id="322095.HMPREF3185_02095"/>
<feature type="chain" id="PRO_5007461825" evidence="6">
    <location>
        <begin position="26"/>
        <end position="760"/>
    </location>
</feature>
<dbReference type="PANTHER" id="PTHR12815:SF47">
    <property type="entry name" value="TRANSLOCATION AND ASSEMBLY MODULE SUBUNIT TAMA"/>
    <property type="match status" value="1"/>
</dbReference>
<evidence type="ECO:0000256" key="6">
    <source>
        <dbReference type="SAM" id="SignalP"/>
    </source>
</evidence>
<sequence length="760" mass="86778">MKKNRYALALVLGLALASCSTTKYVGDGSYLLTKVTIQVDSLDQTEREQLGDLESFLPQRPNTKLLGLFDWTLGLYSLSNPKSNSFLNRQLRKWGDPPVLYSAEEAEFGRANLTAAMYNMGYLKAQTTLRVDTTKTKRARLAYTITPGRRLRVGRFSESIQDSSIVQHLYPQDTLIEKRRFRGERYRSYLHSGAILSPQNMQAEQERITQILRNRGYYTFSGDSVRFEVDTLVASDVWVRSVVHSPEKTYRIGRVRMRQIARYETGESLKQTRDGISFDLDPKHYIRPSELARRIWIRPGALYSMQHTSSTYTALSELPTLQSVSIQYHPDTLATDSAVLDCDITAASTQTKSIGGDIVGTNSSGNFGVSSSLNFQNSNLFHGGEQLHLQLRGGYESLGERRNDHLNYGAEASLTFPRLLVPFRHSKGPSTILSSTSLQVSYDHHRRPEFSRDIFSFKWGYSWHSHYTPAYRHQLKVIDLDFLHFGYINEDFRRSMPLITQILNYRDQFVLGASYLFRYNSLNDYRLSTSPWVHNLRLFVQSSGSLLYGVSALLNRERDAYGSYRFFETNFAQFVKGEIDYSGLRKLSEGNAFAYHLGLAVAYPYGNSQYVPVDLRYFAGGANSLRGWSARSLGPGSMPRSASQSIFDQVGDIKLEMNAEYRMKILGPLQLALFADAGNIWTIRAYQNQPQGDFQWNRFYKEIALSSGLGLRWDFDYFVLRFDVGAKLYDPQVENGRPWVITYQEPKQLLAFNIAIGYPF</sequence>
<reference evidence="9" key="1">
    <citation type="submission" date="2016-01" db="EMBL/GenBank/DDBJ databases">
        <authorList>
            <person name="Mitreva M."/>
            <person name="Pepin K.H."/>
            <person name="Mihindukulasuriya K.A."/>
            <person name="Fulton R."/>
            <person name="Fronick C."/>
            <person name="O'Laughlin M."/>
            <person name="Miner T."/>
            <person name="Herter B."/>
            <person name="Rosa B.A."/>
            <person name="Cordes M."/>
            <person name="Tomlinson C."/>
            <person name="Wollam A."/>
            <person name="Palsikar V.B."/>
            <person name="Mardis E.R."/>
            <person name="Wilson R.K."/>
        </authorList>
    </citation>
    <scope>NUCLEOTIDE SEQUENCE [LARGE SCALE GENOMIC DNA]</scope>
    <source>
        <strain evidence="9">KA00683</strain>
    </source>
</reference>
<dbReference type="EMBL" id="LSDK01000140">
    <property type="protein sequence ID" value="KXB73353.1"/>
    <property type="molecule type" value="Genomic_DNA"/>
</dbReference>
<dbReference type="PANTHER" id="PTHR12815">
    <property type="entry name" value="SORTING AND ASSEMBLY MACHINERY SAMM50 PROTEIN FAMILY MEMBER"/>
    <property type="match status" value="1"/>
</dbReference>
<feature type="domain" description="Bacterial surface antigen (D15)" evidence="7">
    <location>
        <begin position="369"/>
        <end position="732"/>
    </location>
</feature>
<proteinExistence type="predicted"/>
<evidence type="ECO:0000313" key="9">
    <source>
        <dbReference type="Proteomes" id="UP000070224"/>
    </source>
</evidence>
<comment type="subcellular location">
    <subcellularLocation>
        <location evidence="1">Membrane</location>
    </subcellularLocation>
</comment>
<evidence type="ECO:0000256" key="2">
    <source>
        <dbReference type="ARBA" id="ARBA00022692"/>
    </source>
</evidence>
<feature type="signal peptide" evidence="6">
    <location>
        <begin position="1"/>
        <end position="25"/>
    </location>
</feature>
<dbReference type="Gene3D" id="2.40.160.50">
    <property type="entry name" value="membrane protein fhac: a member of the omp85/tpsb transporter family"/>
    <property type="match status" value="1"/>
</dbReference>
<gene>
    <name evidence="8" type="ORF">HMPREF3185_02095</name>
</gene>
<organism evidence="8 9">
    <name type="scientific">Porphyromonas somerae</name>
    <dbReference type="NCBI Taxonomy" id="322095"/>
    <lineage>
        <taxon>Bacteria</taxon>
        <taxon>Pseudomonadati</taxon>
        <taxon>Bacteroidota</taxon>
        <taxon>Bacteroidia</taxon>
        <taxon>Bacteroidales</taxon>
        <taxon>Porphyromonadaceae</taxon>
        <taxon>Porphyromonas</taxon>
    </lineage>
</organism>
<keyword evidence="5" id="KW-0998">Cell outer membrane</keyword>
<dbReference type="InterPro" id="IPR000184">
    <property type="entry name" value="Bac_surfAg_D15"/>
</dbReference>
<dbReference type="PROSITE" id="PS51257">
    <property type="entry name" value="PROKAR_LIPOPROTEIN"/>
    <property type="match status" value="1"/>
</dbReference>
<name>A0A134B082_9PORP</name>
<accession>A0A134B082</accession>
<dbReference type="Pfam" id="PF01103">
    <property type="entry name" value="Omp85"/>
    <property type="match status" value="1"/>
</dbReference>
<evidence type="ECO:0000256" key="4">
    <source>
        <dbReference type="ARBA" id="ARBA00023136"/>
    </source>
</evidence>
<keyword evidence="9" id="KW-1185">Reference proteome</keyword>
<evidence type="ECO:0000259" key="7">
    <source>
        <dbReference type="Pfam" id="PF01103"/>
    </source>
</evidence>
<keyword evidence="4" id="KW-0472">Membrane</keyword>
<dbReference type="GO" id="GO:0019867">
    <property type="term" value="C:outer membrane"/>
    <property type="evidence" value="ECO:0007669"/>
    <property type="project" value="InterPro"/>
</dbReference>